<dbReference type="CDD" id="cd13214">
    <property type="entry name" value="PH-GRAM_WBP2"/>
    <property type="match status" value="1"/>
</dbReference>
<evidence type="ECO:0000313" key="2">
    <source>
        <dbReference type="Proteomes" id="UP000612746"/>
    </source>
</evidence>
<dbReference type="EMBL" id="JAEPRA010000005">
    <property type="protein sequence ID" value="KAG2185146.1"/>
    <property type="molecule type" value="Genomic_DNA"/>
</dbReference>
<dbReference type="GO" id="GO:0031490">
    <property type="term" value="F:chromatin DNA binding"/>
    <property type="evidence" value="ECO:0007669"/>
    <property type="project" value="TreeGrafter"/>
</dbReference>
<comment type="caution">
    <text evidence="1">The sequence shown here is derived from an EMBL/GenBank/DDBJ whole genome shotgun (WGS) entry which is preliminary data.</text>
</comment>
<dbReference type="PANTHER" id="PTHR31606:SF1">
    <property type="entry name" value="WW DOMAIN BINDING PROTEIN 2, ISOFORM E"/>
    <property type="match status" value="1"/>
</dbReference>
<dbReference type="PANTHER" id="PTHR31606">
    <property type="entry name" value="WW DOMAIN BINDING PROTEIN 2, ISOFORM E"/>
    <property type="match status" value="1"/>
</dbReference>
<sequence length="178" mass="19617">MSINWTMIAPDGRTPVPLPREKIFFKQSSTNFELDCSGSKSTTLTPPSSPAFFPSGAWHDANGTVFLSNQRVIYLPDRPSQQLQSFHVPLLSLKSCKYEQPWFAANYISGHVLPVAGGGLSQPGQLKLIFKEGGGFEFYSIFRELLERIDETNEVPQHLEALPTYTASGSVAPGEMPP</sequence>
<protein>
    <submittedName>
        <fullName evidence="1">Uncharacterized protein</fullName>
    </submittedName>
</protein>
<dbReference type="GO" id="GO:0005634">
    <property type="term" value="C:nucleus"/>
    <property type="evidence" value="ECO:0007669"/>
    <property type="project" value="TreeGrafter"/>
</dbReference>
<dbReference type="OrthoDB" id="1259151at2759"/>
<dbReference type="SUPFAM" id="SSF50729">
    <property type="entry name" value="PH domain-like"/>
    <property type="match status" value="1"/>
</dbReference>
<feature type="non-terminal residue" evidence="1">
    <location>
        <position position="1"/>
    </location>
</feature>
<organism evidence="1 2">
    <name type="scientific">Umbelopsis vinacea</name>
    <dbReference type="NCBI Taxonomy" id="44442"/>
    <lineage>
        <taxon>Eukaryota</taxon>
        <taxon>Fungi</taxon>
        <taxon>Fungi incertae sedis</taxon>
        <taxon>Mucoromycota</taxon>
        <taxon>Mucoromycotina</taxon>
        <taxon>Umbelopsidomycetes</taxon>
        <taxon>Umbelopsidales</taxon>
        <taxon>Umbelopsidaceae</taxon>
        <taxon>Umbelopsis</taxon>
    </lineage>
</organism>
<dbReference type="AlphaFoldDB" id="A0A8H7Q5L9"/>
<proteinExistence type="predicted"/>
<reference evidence="1" key="1">
    <citation type="submission" date="2020-12" db="EMBL/GenBank/DDBJ databases">
        <title>Metabolic potential, ecology and presence of endohyphal bacteria is reflected in genomic diversity of Mucoromycotina.</title>
        <authorList>
            <person name="Muszewska A."/>
            <person name="Okrasinska A."/>
            <person name="Steczkiewicz K."/>
            <person name="Drgas O."/>
            <person name="Orlowska M."/>
            <person name="Perlinska-Lenart U."/>
            <person name="Aleksandrzak-Piekarczyk T."/>
            <person name="Szatraj K."/>
            <person name="Zielenkiewicz U."/>
            <person name="Pilsyk S."/>
            <person name="Malc E."/>
            <person name="Mieczkowski P."/>
            <person name="Kruszewska J.S."/>
            <person name="Biernat P."/>
            <person name="Pawlowska J."/>
        </authorList>
    </citation>
    <scope>NUCLEOTIDE SEQUENCE</scope>
    <source>
        <strain evidence="1">WA0000051536</strain>
    </source>
</reference>
<gene>
    <name evidence="1" type="ORF">INT44_001936</name>
</gene>
<evidence type="ECO:0000313" key="1">
    <source>
        <dbReference type="EMBL" id="KAG2185146.1"/>
    </source>
</evidence>
<dbReference type="GO" id="GO:0003713">
    <property type="term" value="F:transcription coactivator activity"/>
    <property type="evidence" value="ECO:0007669"/>
    <property type="project" value="InterPro"/>
</dbReference>
<accession>A0A8H7Q5L9</accession>
<name>A0A8H7Q5L9_9FUNG</name>
<dbReference type="InterPro" id="IPR044852">
    <property type="entry name" value="WBP2-like"/>
</dbReference>
<keyword evidence="2" id="KW-1185">Reference proteome</keyword>
<dbReference type="Proteomes" id="UP000612746">
    <property type="component" value="Unassembled WGS sequence"/>
</dbReference>